<dbReference type="NCBIfam" id="TIGR03818">
    <property type="entry name" value="MotA1"/>
    <property type="match status" value="1"/>
</dbReference>
<keyword evidence="9" id="KW-0375">Hydrogen ion transport</keyword>
<feature type="transmembrane region" description="Helical" evidence="13">
    <location>
        <begin position="156"/>
        <end position="173"/>
    </location>
</feature>
<dbReference type="InterPro" id="IPR046786">
    <property type="entry name" value="MotA_N"/>
</dbReference>
<reference evidence="16 17" key="1">
    <citation type="submission" date="2016-10" db="EMBL/GenBank/DDBJ databases">
        <authorList>
            <person name="Varghese N."/>
            <person name="Submissions S."/>
        </authorList>
    </citation>
    <scope>NUCLEOTIDE SEQUENCE [LARGE SCALE GENOMIC DNA]</scope>
    <source>
        <strain evidence="16 17">DSM 1741</strain>
    </source>
</reference>
<evidence type="ECO:0000313" key="16">
    <source>
        <dbReference type="EMBL" id="SFL22800.1"/>
    </source>
</evidence>
<dbReference type="GO" id="GO:0006935">
    <property type="term" value="P:chemotaxis"/>
    <property type="evidence" value="ECO:0007669"/>
    <property type="project" value="UniProtKB-KW"/>
</dbReference>
<name>A0A8G2F2R1_DESNO</name>
<evidence type="ECO:0000259" key="14">
    <source>
        <dbReference type="Pfam" id="PF01618"/>
    </source>
</evidence>
<organism evidence="16 17">
    <name type="scientific">Desulfomicrobium norvegicum (strain DSM 1741 / NCIMB 8310)</name>
    <name type="common">Desulfovibrio baculatus (strain Norway 4)</name>
    <name type="synonym">Desulfovibrio desulfuricans (strain Norway 4)</name>
    <dbReference type="NCBI Taxonomy" id="52561"/>
    <lineage>
        <taxon>Bacteria</taxon>
        <taxon>Pseudomonadati</taxon>
        <taxon>Thermodesulfobacteriota</taxon>
        <taxon>Desulfovibrionia</taxon>
        <taxon>Desulfovibrionales</taxon>
        <taxon>Desulfomicrobiaceae</taxon>
        <taxon>Desulfomicrobium</taxon>
    </lineage>
</organism>
<dbReference type="Proteomes" id="UP000199581">
    <property type="component" value="Unassembled WGS sequence"/>
</dbReference>
<dbReference type="PROSITE" id="PS01307">
    <property type="entry name" value="MOTA"/>
    <property type="match status" value="1"/>
</dbReference>
<gene>
    <name evidence="16" type="ORF">SAMN05421830_10132</name>
</gene>
<keyword evidence="7 13" id="KW-0812">Transmembrane</keyword>
<sequence>MMAHGNFSVLWQPAEFVIILGAAIGTFLIASPMKVIKLTMGGFASAFKAKAPGKDEYLQLLRALYDLLTLAKHEGIIALESHANKPKESSIFTPYPFVIKNHHVLDFICDNVKTYAMAGMEPHEFESIMDIDMEAHHEEEMIAAGSINKLADSMPALGIVACVLGVVITMGALNEPPEVLGAHIGAALVGTFFGILMAYGFVAPFATNVEHQVRDQHTLLNVAKTAIMSFALGWAPALALEAARRAVPSSARPTFEELESAVRKK</sequence>
<evidence type="ECO:0000256" key="2">
    <source>
        <dbReference type="ARBA" id="ARBA00008038"/>
    </source>
</evidence>
<dbReference type="InterPro" id="IPR047055">
    <property type="entry name" value="MotA-like"/>
</dbReference>
<feature type="domain" description="MotA/TolQ/ExbB proton channel" evidence="14">
    <location>
        <begin position="117"/>
        <end position="218"/>
    </location>
</feature>
<evidence type="ECO:0000313" key="17">
    <source>
        <dbReference type="Proteomes" id="UP000199581"/>
    </source>
</evidence>
<feature type="transmembrane region" description="Helical" evidence="13">
    <location>
        <begin position="179"/>
        <end position="202"/>
    </location>
</feature>
<evidence type="ECO:0000256" key="4">
    <source>
        <dbReference type="ARBA" id="ARBA00022475"/>
    </source>
</evidence>
<feature type="transmembrane region" description="Helical" evidence="13">
    <location>
        <begin position="12"/>
        <end position="30"/>
    </location>
</feature>
<dbReference type="PANTHER" id="PTHR30433">
    <property type="entry name" value="CHEMOTAXIS PROTEIN MOTA"/>
    <property type="match status" value="1"/>
</dbReference>
<evidence type="ECO:0000256" key="5">
    <source>
        <dbReference type="ARBA" id="ARBA00022500"/>
    </source>
</evidence>
<keyword evidence="10 13" id="KW-1133">Transmembrane helix</keyword>
<dbReference type="Pfam" id="PF01618">
    <property type="entry name" value="MotA_ExbB"/>
    <property type="match status" value="1"/>
</dbReference>
<keyword evidence="11" id="KW-0406">Ion transport</keyword>
<comment type="subcellular location">
    <subcellularLocation>
        <location evidence="1">Cell inner membrane</location>
        <topology evidence="1">Multi-pass membrane protein</topology>
    </subcellularLocation>
</comment>
<proteinExistence type="inferred from homology"/>
<dbReference type="AlphaFoldDB" id="A0A8G2F2R1"/>
<keyword evidence="12 13" id="KW-0472">Membrane</keyword>
<evidence type="ECO:0000259" key="15">
    <source>
        <dbReference type="Pfam" id="PF20560"/>
    </source>
</evidence>
<keyword evidence="5" id="KW-0145">Chemotaxis</keyword>
<dbReference type="EMBL" id="FOTO01000001">
    <property type="protein sequence ID" value="SFL22800.1"/>
    <property type="molecule type" value="Genomic_DNA"/>
</dbReference>
<dbReference type="InterPro" id="IPR000540">
    <property type="entry name" value="Flag_MotA_CS"/>
</dbReference>
<keyword evidence="17" id="KW-1185">Reference proteome</keyword>
<dbReference type="GO" id="GO:0005886">
    <property type="term" value="C:plasma membrane"/>
    <property type="evidence" value="ECO:0007669"/>
    <property type="project" value="UniProtKB-SubCell"/>
</dbReference>
<evidence type="ECO:0000256" key="11">
    <source>
        <dbReference type="ARBA" id="ARBA00023065"/>
    </source>
</evidence>
<dbReference type="InterPro" id="IPR022522">
    <property type="entry name" value="Flagellar_motor_stator_MotA"/>
</dbReference>
<keyword evidence="8" id="KW-0283">Flagellar rotation</keyword>
<keyword evidence="6" id="KW-0997">Cell inner membrane</keyword>
<evidence type="ECO:0000256" key="10">
    <source>
        <dbReference type="ARBA" id="ARBA00022989"/>
    </source>
</evidence>
<comment type="caution">
    <text evidence="16">The sequence shown here is derived from an EMBL/GenBank/DDBJ whole genome shotgun (WGS) entry which is preliminary data.</text>
</comment>
<evidence type="ECO:0000256" key="8">
    <source>
        <dbReference type="ARBA" id="ARBA00022779"/>
    </source>
</evidence>
<evidence type="ECO:0000256" key="9">
    <source>
        <dbReference type="ARBA" id="ARBA00022781"/>
    </source>
</evidence>
<protein>
    <submittedName>
        <fullName evidence="16">Chemotaxis protein MotA</fullName>
    </submittedName>
</protein>
<dbReference type="GO" id="GO:1902600">
    <property type="term" value="P:proton transmembrane transport"/>
    <property type="evidence" value="ECO:0007669"/>
    <property type="project" value="UniProtKB-KW"/>
</dbReference>
<dbReference type="PANTHER" id="PTHR30433:SF4">
    <property type="entry name" value="MOTILITY PROTEIN A"/>
    <property type="match status" value="1"/>
</dbReference>
<keyword evidence="3" id="KW-0813">Transport</keyword>
<evidence type="ECO:0000256" key="7">
    <source>
        <dbReference type="ARBA" id="ARBA00022692"/>
    </source>
</evidence>
<evidence type="ECO:0000256" key="13">
    <source>
        <dbReference type="SAM" id="Phobius"/>
    </source>
</evidence>
<evidence type="ECO:0000256" key="12">
    <source>
        <dbReference type="ARBA" id="ARBA00023136"/>
    </source>
</evidence>
<dbReference type="GO" id="GO:0071978">
    <property type="term" value="P:bacterial-type flagellum-dependent swarming motility"/>
    <property type="evidence" value="ECO:0007669"/>
    <property type="project" value="InterPro"/>
</dbReference>
<keyword evidence="4" id="KW-1003">Cell membrane</keyword>
<accession>A0A8G2F2R1</accession>
<evidence type="ECO:0000256" key="6">
    <source>
        <dbReference type="ARBA" id="ARBA00022519"/>
    </source>
</evidence>
<evidence type="ECO:0000256" key="1">
    <source>
        <dbReference type="ARBA" id="ARBA00004429"/>
    </source>
</evidence>
<evidence type="ECO:0000256" key="3">
    <source>
        <dbReference type="ARBA" id="ARBA00022448"/>
    </source>
</evidence>
<dbReference type="Pfam" id="PF20560">
    <property type="entry name" value="MotA_N"/>
    <property type="match status" value="1"/>
</dbReference>
<feature type="domain" description="Motility protein A N-terminal" evidence="15">
    <location>
        <begin position="1"/>
        <end position="75"/>
    </location>
</feature>
<comment type="similarity">
    <text evidence="2">Belongs to the MotA family.</text>
</comment>
<dbReference type="InterPro" id="IPR002898">
    <property type="entry name" value="MotA_ExbB_proton_chnl"/>
</dbReference>